<protein>
    <recommendedName>
        <fullName evidence="3">N-acetyltransferase domain-containing protein</fullName>
    </recommendedName>
</protein>
<keyword evidence="2" id="KW-1185">Reference proteome</keyword>
<gene>
    <name evidence="1" type="ORF">JYU34_016773</name>
</gene>
<evidence type="ECO:0000313" key="1">
    <source>
        <dbReference type="EMBL" id="KAG7299763.1"/>
    </source>
</evidence>
<dbReference type="SUPFAM" id="SSF55729">
    <property type="entry name" value="Acyl-CoA N-acyltransferases (Nat)"/>
    <property type="match status" value="1"/>
</dbReference>
<organism evidence="1 2">
    <name type="scientific">Plutella xylostella</name>
    <name type="common">Diamondback moth</name>
    <name type="synonym">Plutella maculipennis</name>
    <dbReference type="NCBI Taxonomy" id="51655"/>
    <lineage>
        <taxon>Eukaryota</taxon>
        <taxon>Metazoa</taxon>
        <taxon>Ecdysozoa</taxon>
        <taxon>Arthropoda</taxon>
        <taxon>Hexapoda</taxon>
        <taxon>Insecta</taxon>
        <taxon>Pterygota</taxon>
        <taxon>Neoptera</taxon>
        <taxon>Endopterygota</taxon>
        <taxon>Lepidoptera</taxon>
        <taxon>Glossata</taxon>
        <taxon>Ditrysia</taxon>
        <taxon>Yponomeutoidea</taxon>
        <taxon>Plutellidae</taxon>
        <taxon>Plutella</taxon>
    </lineage>
</organism>
<dbReference type="PANTHER" id="PTHR20905:SF32">
    <property type="entry name" value="ARYLALKYLAMINE N-ACETYLTRANSFERASE-LIKE 7, ISOFORM A"/>
    <property type="match status" value="1"/>
</dbReference>
<evidence type="ECO:0008006" key="3">
    <source>
        <dbReference type="Google" id="ProtNLM"/>
    </source>
</evidence>
<name>A0ABQ7Q4E0_PLUXY</name>
<sequence length="233" mass="26317">MSLREFPRVWGSFERTLENRTLKFQIEDVSEALWDTTVEFMLGNYIQEDVWWLTAGTAEDPVAVEEYRILLSAIVQQNMSLACLLTEADGSGRSLVAVNMCMPQKKGFFIEHSPPKSKAGLLSLRMFAEAMKVTTIYDKFEVNEYMMGSGLSVAPEYRSLGIAVELLKARLNLAKTLGFKVTGGIFTSESAQRSAEKAGYECCYQTPYKEFGKQCDIHFDTKTEYLKIFATKV</sequence>
<dbReference type="Gene3D" id="3.40.630.30">
    <property type="match status" value="1"/>
</dbReference>
<dbReference type="CDD" id="cd04301">
    <property type="entry name" value="NAT_SF"/>
    <property type="match status" value="1"/>
</dbReference>
<dbReference type="PANTHER" id="PTHR20905">
    <property type="entry name" value="N-ACETYLTRANSFERASE-RELATED"/>
    <property type="match status" value="1"/>
</dbReference>
<comment type="caution">
    <text evidence="1">The sequence shown here is derived from an EMBL/GenBank/DDBJ whole genome shotgun (WGS) entry which is preliminary data.</text>
</comment>
<dbReference type="InterPro" id="IPR016181">
    <property type="entry name" value="Acyl_CoA_acyltransferase"/>
</dbReference>
<accession>A0ABQ7Q4E0</accession>
<dbReference type="EMBL" id="JAHIBW010000022">
    <property type="protein sequence ID" value="KAG7299763.1"/>
    <property type="molecule type" value="Genomic_DNA"/>
</dbReference>
<dbReference type="Proteomes" id="UP000823941">
    <property type="component" value="Chromosome 22"/>
</dbReference>
<evidence type="ECO:0000313" key="2">
    <source>
        <dbReference type="Proteomes" id="UP000823941"/>
    </source>
</evidence>
<proteinExistence type="predicted"/>
<reference evidence="1 2" key="1">
    <citation type="submission" date="2021-06" db="EMBL/GenBank/DDBJ databases">
        <title>A haploid diamondback moth (Plutella xylostella L.) genome assembly resolves 31 chromosomes and identifies a diamide resistance mutation.</title>
        <authorList>
            <person name="Ward C.M."/>
            <person name="Perry K.D."/>
            <person name="Baker G."/>
            <person name="Powis K."/>
            <person name="Heckel D.G."/>
            <person name="Baxter S.W."/>
        </authorList>
    </citation>
    <scope>NUCLEOTIDE SEQUENCE [LARGE SCALE GENOMIC DNA]</scope>
    <source>
        <strain evidence="1 2">LV</strain>
        <tissue evidence="1">Single pupa</tissue>
    </source>
</reference>